<dbReference type="GO" id="GO:0017172">
    <property type="term" value="F:cysteine dioxygenase activity"/>
    <property type="evidence" value="ECO:0007669"/>
    <property type="project" value="UniProtKB-EC"/>
</dbReference>
<dbReference type="EMBL" id="JAUUTY010000001">
    <property type="protein sequence ID" value="KAK1699109.1"/>
    <property type="molecule type" value="Genomic_DNA"/>
</dbReference>
<dbReference type="SUPFAM" id="SSF51182">
    <property type="entry name" value="RmlC-like cupins"/>
    <property type="match status" value="1"/>
</dbReference>
<organism evidence="8 9">
    <name type="scientific">Lolium multiflorum</name>
    <name type="common">Italian ryegrass</name>
    <name type="synonym">Lolium perenne subsp. multiflorum</name>
    <dbReference type="NCBI Taxonomy" id="4521"/>
    <lineage>
        <taxon>Eukaryota</taxon>
        <taxon>Viridiplantae</taxon>
        <taxon>Streptophyta</taxon>
        <taxon>Embryophyta</taxon>
        <taxon>Tracheophyta</taxon>
        <taxon>Spermatophyta</taxon>
        <taxon>Magnoliopsida</taxon>
        <taxon>Liliopsida</taxon>
        <taxon>Poales</taxon>
        <taxon>Poaceae</taxon>
        <taxon>BOP clade</taxon>
        <taxon>Pooideae</taxon>
        <taxon>Poodae</taxon>
        <taxon>Poeae</taxon>
        <taxon>Poeae Chloroplast Group 2 (Poeae type)</taxon>
        <taxon>Loliodinae</taxon>
        <taxon>Loliinae</taxon>
        <taxon>Lolium</taxon>
    </lineage>
</organism>
<evidence type="ECO:0000256" key="4">
    <source>
        <dbReference type="ARBA" id="ARBA00022723"/>
    </source>
</evidence>
<sequence>MGIFCMPPSSIIPLHDHPGMTVLSKLLYGKLHVESYDWIDVNDQTEQIKARPAKLFKDCEMSRPQTTVLFPDRGGNIHTFRAITPCAVFDVLCPPYLPGVGRDCSYFKKSSLNKSPAPNSSEVVWLDELEGHQPPEGFSVTSGSYKGPIIR</sequence>
<evidence type="ECO:0000256" key="1">
    <source>
        <dbReference type="ARBA" id="ARBA00001954"/>
    </source>
</evidence>
<dbReference type="InterPro" id="IPR011051">
    <property type="entry name" value="RmlC_Cupin_sf"/>
</dbReference>
<evidence type="ECO:0000256" key="2">
    <source>
        <dbReference type="ARBA" id="ARBA00006622"/>
    </source>
</evidence>
<dbReference type="Gene3D" id="2.60.120.10">
    <property type="entry name" value="Jelly Rolls"/>
    <property type="match status" value="1"/>
</dbReference>
<keyword evidence="9" id="KW-1185">Reference proteome</keyword>
<evidence type="ECO:0000313" key="8">
    <source>
        <dbReference type="EMBL" id="KAK1699109.1"/>
    </source>
</evidence>
<dbReference type="InterPro" id="IPR014710">
    <property type="entry name" value="RmlC-like_jellyroll"/>
</dbReference>
<protein>
    <recommendedName>
        <fullName evidence="3">cysteine dioxygenase</fullName>
        <ecNumber evidence="3">1.13.11.20</ecNumber>
    </recommendedName>
</protein>
<name>A0AAD8XA69_LOLMU</name>
<keyword evidence="6" id="KW-0408">Iron</keyword>
<evidence type="ECO:0000256" key="7">
    <source>
        <dbReference type="ARBA" id="ARBA00024284"/>
    </source>
</evidence>
<dbReference type="CDD" id="cd20289">
    <property type="entry name" value="cupin_ADO"/>
    <property type="match status" value="1"/>
</dbReference>
<evidence type="ECO:0000256" key="3">
    <source>
        <dbReference type="ARBA" id="ARBA00013133"/>
    </source>
</evidence>
<keyword evidence="5" id="KW-0560">Oxidoreductase</keyword>
<comment type="catalytic activity">
    <reaction evidence="7">
        <text>L-cysteine + O2 = 3-sulfino-L-alanine + H(+)</text>
        <dbReference type="Rhea" id="RHEA:20441"/>
        <dbReference type="ChEBI" id="CHEBI:15378"/>
        <dbReference type="ChEBI" id="CHEBI:15379"/>
        <dbReference type="ChEBI" id="CHEBI:35235"/>
        <dbReference type="ChEBI" id="CHEBI:61085"/>
        <dbReference type="EC" id="1.13.11.20"/>
    </reaction>
    <physiologicalReaction direction="left-to-right" evidence="7">
        <dbReference type="Rhea" id="RHEA:20442"/>
    </physiologicalReaction>
</comment>
<evidence type="ECO:0000256" key="5">
    <source>
        <dbReference type="ARBA" id="ARBA00023002"/>
    </source>
</evidence>
<dbReference type="EC" id="1.13.11.20" evidence="3"/>
<dbReference type="Proteomes" id="UP001231189">
    <property type="component" value="Unassembled WGS sequence"/>
</dbReference>
<proteinExistence type="inferred from homology"/>
<keyword evidence="4" id="KW-0479">Metal-binding</keyword>
<comment type="caution">
    <text evidence="8">The sequence shown here is derived from an EMBL/GenBank/DDBJ whole genome shotgun (WGS) entry which is preliminary data.</text>
</comment>
<dbReference type="Pfam" id="PF07847">
    <property type="entry name" value="PCO_ADO"/>
    <property type="match status" value="1"/>
</dbReference>
<comment type="similarity">
    <text evidence="2">Belongs to the cysteine dioxygenase family.</text>
</comment>
<dbReference type="GO" id="GO:0070483">
    <property type="term" value="P:detection of hypoxia"/>
    <property type="evidence" value="ECO:0007669"/>
    <property type="project" value="UniProtKB-ARBA"/>
</dbReference>
<evidence type="ECO:0000256" key="6">
    <source>
        <dbReference type="ARBA" id="ARBA00023004"/>
    </source>
</evidence>
<dbReference type="InterPro" id="IPR012864">
    <property type="entry name" value="PCO/ADO"/>
</dbReference>
<dbReference type="GO" id="GO:0046872">
    <property type="term" value="F:metal ion binding"/>
    <property type="evidence" value="ECO:0007669"/>
    <property type="project" value="UniProtKB-KW"/>
</dbReference>
<dbReference type="PANTHER" id="PTHR22966:SF72">
    <property type="entry name" value="CYSTEINE DIOXYGENASE"/>
    <property type="match status" value="1"/>
</dbReference>
<dbReference type="AlphaFoldDB" id="A0AAD8XA69"/>
<evidence type="ECO:0000313" key="9">
    <source>
        <dbReference type="Proteomes" id="UP001231189"/>
    </source>
</evidence>
<accession>A0AAD8XA69</accession>
<reference evidence="8" key="1">
    <citation type="submission" date="2023-07" db="EMBL/GenBank/DDBJ databases">
        <title>A chromosome-level genome assembly of Lolium multiflorum.</title>
        <authorList>
            <person name="Chen Y."/>
            <person name="Copetti D."/>
            <person name="Kolliker R."/>
            <person name="Studer B."/>
        </authorList>
    </citation>
    <scope>NUCLEOTIDE SEQUENCE</scope>
    <source>
        <strain evidence="8">02402/16</strain>
        <tissue evidence="8">Leaf</tissue>
    </source>
</reference>
<comment type="cofactor">
    <cofactor evidence="1">
        <name>Fe(2+)</name>
        <dbReference type="ChEBI" id="CHEBI:29033"/>
    </cofactor>
</comment>
<gene>
    <name evidence="8" type="ORF">QYE76_015806</name>
</gene>
<dbReference type="PANTHER" id="PTHR22966">
    <property type="entry name" value="2-AMINOETHANETHIOL DIOXYGENASE"/>
    <property type="match status" value="1"/>
</dbReference>